<accession>A0AAN8S0S3</accession>
<feature type="region of interest" description="Disordered" evidence="1">
    <location>
        <begin position="496"/>
        <end position="589"/>
    </location>
</feature>
<feature type="region of interest" description="Disordered" evidence="1">
    <location>
        <begin position="257"/>
        <end position="377"/>
    </location>
</feature>
<dbReference type="Proteomes" id="UP001372834">
    <property type="component" value="Unassembled WGS sequence"/>
</dbReference>
<dbReference type="CDD" id="cd00037">
    <property type="entry name" value="CLECT"/>
    <property type="match status" value="1"/>
</dbReference>
<gene>
    <name evidence="3" type="ORF">RUM43_008833</name>
</gene>
<comment type="caution">
    <text evidence="3">The sequence shown here is derived from an EMBL/GenBank/DDBJ whole genome shotgun (WGS) entry which is preliminary data.</text>
</comment>
<feature type="compositionally biased region" description="Polar residues" evidence="1">
    <location>
        <begin position="496"/>
        <end position="506"/>
    </location>
</feature>
<dbReference type="EMBL" id="JAWJWE010000038">
    <property type="protein sequence ID" value="KAK6622981.1"/>
    <property type="molecule type" value="Genomic_DNA"/>
</dbReference>
<dbReference type="SMART" id="SM00034">
    <property type="entry name" value="CLECT"/>
    <property type="match status" value="1"/>
</dbReference>
<feature type="compositionally biased region" description="Low complexity" evidence="1">
    <location>
        <begin position="551"/>
        <end position="589"/>
    </location>
</feature>
<dbReference type="Pfam" id="PF00059">
    <property type="entry name" value="Lectin_C"/>
    <property type="match status" value="1"/>
</dbReference>
<evidence type="ECO:0000313" key="3">
    <source>
        <dbReference type="EMBL" id="KAK6622981.1"/>
    </source>
</evidence>
<organism evidence="3 4">
    <name type="scientific">Polyplax serrata</name>
    <name type="common">Common mouse louse</name>
    <dbReference type="NCBI Taxonomy" id="468196"/>
    <lineage>
        <taxon>Eukaryota</taxon>
        <taxon>Metazoa</taxon>
        <taxon>Ecdysozoa</taxon>
        <taxon>Arthropoda</taxon>
        <taxon>Hexapoda</taxon>
        <taxon>Insecta</taxon>
        <taxon>Pterygota</taxon>
        <taxon>Neoptera</taxon>
        <taxon>Paraneoptera</taxon>
        <taxon>Psocodea</taxon>
        <taxon>Troctomorpha</taxon>
        <taxon>Phthiraptera</taxon>
        <taxon>Anoplura</taxon>
        <taxon>Polyplacidae</taxon>
        <taxon>Polyplax</taxon>
    </lineage>
</organism>
<name>A0AAN8S0S3_POLSC</name>
<dbReference type="Gene3D" id="3.10.100.10">
    <property type="entry name" value="Mannose-Binding Protein A, subunit A"/>
    <property type="match status" value="1"/>
</dbReference>
<feature type="compositionally biased region" description="Low complexity" evidence="1">
    <location>
        <begin position="284"/>
        <end position="295"/>
    </location>
</feature>
<dbReference type="InterPro" id="IPR001304">
    <property type="entry name" value="C-type_lectin-like"/>
</dbReference>
<dbReference type="InterPro" id="IPR016186">
    <property type="entry name" value="C-type_lectin-like/link_sf"/>
</dbReference>
<feature type="compositionally biased region" description="Polar residues" evidence="1">
    <location>
        <begin position="314"/>
        <end position="333"/>
    </location>
</feature>
<dbReference type="SUPFAM" id="SSF56436">
    <property type="entry name" value="C-type lectin-like"/>
    <property type="match status" value="1"/>
</dbReference>
<evidence type="ECO:0000259" key="2">
    <source>
        <dbReference type="PROSITE" id="PS50041"/>
    </source>
</evidence>
<evidence type="ECO:0000313" key="4">
    <source>
        <dbReference type="Proteomes" id="UP001372834"/>
    </source>
</evidence>
<dbReference type="AlphaFoldDB" id="A0AAN8S0S3"/>
<proteinExistence type="predicted"/>
<evidence type="ECO:0000256" key="1">
    <source>
        <dbReference type="SAM" id="MobiDB-lite"/>
    </source>
</evidence>
<feature type="compositionally biased region" description="Basic and acidic residues" evidence="1">
    <location>
        <begin position="335"/>
        <end position="375"/>
    </location>
</feature>
<reference evidence="3 4" key="1">
    <citation type="submission" date="2023-10" db="EMBL/GenBank/DDBJ databases">
        <title>Genomes of two closely related lineages of the louse Polyplax serrata with different host specificities.</title>
        <authorList>
            <person name="Martinu J."/>
            <person name="Tarabai H."/>
            <person name="Stefka J."/>
            <person name="Hypsa V."/>
        </authorList>
    </citation>
    <scope>NUCLEOTIDE SEQUENCE [LARGE SCALE GENOMIC DNA]</scope>
    <source>
        <strain evidence="3">HR10_N</strain>
    </source>
</reference>
<dbReference type="InterPro" id="IPR016187">
    <property type="entry name" value="CTDL_fold"/>
</dbReference>
<dbReference type="PANTHER" id="PTHR45784">
    <property type="entry name" value="C-TYPE LECTIN DOMAIN FAMILY 20 MEMBER A-RELATED"/>
    <property type="match status" value="1"/>
</dbReference>
<protein>
    <recommendedName>
        <fullName evidence="2">C-type lectin domain-containing protein</fullName>
    </recommendedName>
</protein>
<sequence>MFDSEPIANMYIVNISNVWFLPQEGFPVFYKFFNDKVTWNEAEAVCGYHHADVLSVQTSARMDAARAYLKEIDVTDNVWIGLQKDSSEKPFSWSDGEKLVGDGYWLEPIPKTNEKLCAAIDPVYDFRWKSYYCSGPQVAPFICELPVPEWAKKEDGCMITSLASLTVTFTPEMGIIQLVSDCGLDGTRRIACKGGVNRDEMVRRLSCDEDAFATTTNGKSTTDAVKEVNTQENPWLNEVKPMTRDLTTQELLKSWEADLPQTRHKRETNESSQSPVLGEANVQTTDKTSTDSTDTQRPNVLNGPSRVFPHSPSERNSMSTNTPAASVNATTVPANEEKTPITPRKEPEEKTATTPRKEPEEKTPTTPRKEPEEKVIQTAKRPAVPLMPPKLIKIQKIVNTETTTKPSEGVVTVRPAVSTTSKEVPVLITTGEPANESATTNTTTSENSQLVTMDEGKEGFAEPYLVPVGEDVINNSPSLSPLELLDVDVMELDNVTSESPSTTIKVSTASTTGKTEETETTQSTPTTPKISHGGIHPLRLGEKSSGNQNGTTTITTTTAAAATTTTIAASPTTPPTTTVSEPTQTSTTNYPSTTIVVTANKPTDNPEQMLQNAVERDNKGDGMDMPQRPNRGRLLTHSSHPSFYPYFLNRVLG</sequence>
<feature type="domain" description="C-type lectin" evidence="2">
    <location>
        <begin position="30"/>
        <end position="134"/>
    </location>
</feature>
<dbReference type="PANTHER" id="PTHR45784:SF5">
    <property type="entry name" value="C-TYPE LECTIN DOMAIN FAMILY 20 MEMBER A-RELATED"/>
    <property type="match status" value="1"/>
</dbReference>
<dbReference type="PROSITE" id="PS50041">
    <property type="entry name" value="C_TYPE_LECTIN_2"/>
    <property type="match status" value="1"/>
</dbReference>